<evidence type="ECO:0000256" key="2">
    <source>
        <dbReference type="SAM" id="Phobius"/>
    </source>
</evidence>
<feature type="region of interest" description="Disordered" evidence="1">
    <location>
        <begin position="362"/>
        <end position="385"/>
    </location>
</feature>
<dbReference type="Gene3D" id="2.60.120.260">
    <property type="entry name" value="Galactose-binding domain-like"/>
    <property type="match status" value="2"/>
</dbReference>
<dbReference type="AlphaFoldDB" id="A0A4Z0A014"/>
<feature type="region of interest" description="Disordered" evidence="1">
    <location>
        <begin position="266"/>
        <end position="311"/>
    </location>
</feature>
<dbReference type="STRING" id="135208.A0A4Z0A014"/>
<comment type="caution">
    <text evidence="3">The sequence shown here is derived from an EMBL/GenBank/DDBJ whole genome shotgun (WGS) entry which is preliminary data.</text>
</comment>
<name>A0A4Z0A014_9AGAM</name>
<feature type="compositionally biased region" description="Low complexity" evidence="1">
    <location>
        <begin position="267"/>
        <end position="311"/>
    </location>
</feature>
<keyword evidence="2" id="KW-1133">Transmembrane helix</keyword>
<evidence type="ECO:0000313" key="3">
    <source>
        <dbReference type="EMBL" id="TFY80466.1"/>
    </source>
</evidence>
<keyword evidence="2" id="KW-0472">Membrane</keyword>
<dbReference type="Proteomes" id="UP000298061">
    <property type="component" value="Unassembled WGS sequence"/>
</dbReference>
<keyword evidence="4" id="KW-1185">Reference proteome</keyword>
<accession>A0A4Z0A014</accession>
<gene>
    <name evidence="3" type="ORF">EWM64_g3544</name>
</gene>
<organism evidence="3 4">
    <name type="scientific">Hericium alpestre</name>
    <dbReference type="NCBI Taxonomy" id="135208"/>
    <lineage>
        <taxon>Eukaryota</taxon>
        <taxon>Fungi</taxon>
        <taxon>Dikarya</taxon>
        <taxon>Basidiomycota</taxon>
        <taxon>Agaricomycotina</taxon>
        <taxon>Agaricomycetes</taxon>
        <taxon>Russulales</taxon>
        <taxon>Hericiaceae</taxon>
        <taxon>Hericium</taxon>
    </lineage>
</organism>
<feature type="transmembrane region" description="Helical" evidence="2">
    <location>
        <begin position="317"/>
        <end position="339"/>
    </location>
</feature>
<dbReference type="OrthoDB" id="2576082at2759"/>
<evidence type="ECO:0000256" key="1">
    <source>
        <dbReference type="SAM" id="MobiDB-lite"/>
    </source>
</evidence>
<reference evidence="3 4" key="1">
    <citation type="submission" date="2019-02" db="EMBL/GenBank/DDBJ databases">
        <title>Genome sequencing of the rare red list fungi Hericium alpestre (H. flagellum).</title>
        <authorList>
            <person name="Buettner E."/>
            <person name="Kellner H."/>
        </authorList>
    </citation>
    <scope>NUCLEOTIDE SEQUENCE [LARGE SCALE GENOMIC DNA]</scope>
    <source>
        <strain evidence="3 4">DSM 108284</strain>
    </source>
</reference>
<sequence>MASFNVSVGAWTDSPDSDAPLYSGGSFHTTSAQGASATFQFNGTGIWLFGAKRPNYGNFTITVDGKTFAGNAQNPTAIFEQLLGGISELQMGLHTVVLTNTGSHASLDLDSLMFETQVGNPGASVTDNIVDDSNPAWKYLPSASTWAVNKLQGTIQNGIHFTQTGGAQAQLTFTGDAVALFGTVSPDHANFTVSVDGKTQSLDGGSNGIVRELHIKLLTFVQFFSNQFGPGQHTLIVTADPDEPGKQNTGRFMDVDAVTVWSANGGTPVSGSSSASPNPTSAPSSSAISVSQTTSSSQTATPGAASSNSSSATATGMAIGITIAALVGVFLVVLLIFILRRRNKLKQKKFMYVAPSPRLPIQKPDPEDGFTGYKRQTSPRRRAPREVERCLDPALSLAIMMLTAMRTPEPAPPPTPSGFPKVL</sequence>
<proteinExistence type="predicted"/>
<keyword evidence="2" id="KW-0812">Transmembrane</keyword>
<dbReference type="EMBL" id="SFCI01000335">
    <property type="protein sequence ID" value="TFY80466.1"/>
    <property type="molecule type" value="Genomic_DNA"/>
</dbReference>
<evidence type="ECO:0000313" key="4">
    <source>
        <dbReference type="Proteomes" id="UP000298061"/>
    </source>
</evidence>
<protein>
    <submittedName>
        <fullName evidence="3">Uncharacterized protein</fullName>
    </submittedName>
</protein>